<keyword evidence="2" id="KW-0489">Methyltransferase</keyword>
<evidence type="ECO:0000313" key="3">
    <source>
        <dbReference type="Proteomes" id="UP000095488"/>
    </source>
</evidence>
<dbReference type="PANTHER" id="PTHR43591">
    <property type="entry name" value="METHYLTRANSFERASE"/>
    <property type="match status" value="1"/>
</dbReference>
<accession>A0ABP2AQ17</accession>
<evidence type="ECO:0000259" key="1">
    <source>
        <dbReference type="Pfam" id="PF13847"/>
    </source>
</evidence>
<gene>
    <name evidence="2" type="primary">ycgJ_2</name>
    <name evidence="2" type="ORF">ERS852473_01384</name>
</gene>
<dbReference type="Proteomes" id="UP000095488">
    <property type="component" value="Unassembled WGS sequence"/>
</dbReference>
<keyword evidence="2" id="KW-0808">Transferase</keyword>
<sequence length="207" mass="23219">MNSLNYFNSIAKDWNNIRVDYFKDELRDIAINSVDLKNKVIADLGAGTGFISLKVAESADIVFSIDASKNMLRELNKSAQNLGLKNIYPITGDLESLPLFDNSVDVVFINMALHHVVNPDKAIKEMRRILKEGGRVIITDVEEHDGTWATDEMNDVWLGFNHNDLTKWYEEAEFKDIAIKDTGLVAKGVSSRGDVIEPKIFMAIGTK</sequence>
<dbReference type="EMBL" id="CYZR01000004">
    <property type="protein sequence ID" value="CUN90582.1"/>
    <property type="molecule type" value="Genomic_DNA"/>
</dbReference>
<proteinExistence type="predicted"/>
<dbReference type="Gene3D" id="3.40.50.150">
    <property type="entry name" value="Vaccinia Virus protein VP39"/>
    <property type="match status" value="1"/>
</dbReference>
<dbReference type="EC" id="2.1.1.-" evidence="2"/>
<dbReference type="GO" id="GO:0032259">
    <property type="term" value="P:methylation"/>
    <property type="evidence" value="ECO:0007669"/>
    <property type="project" value="UniProtKB-KW"/>
</dbReference>
<dbReference type="CDD" id="cd02440">
    <property type="entry name" value="AdoMet_MTases"/>
    <property type="match status" value="1"/>
</dbReference>
<dbReference type="InterPro" id="IPR025714">
    <property type="entry name" value="Methyltranfer_dom"/>
</dbReference>
<dbReference type="GO" id="GO:0008168">
    <property type="term" value="F:methyltransferase activity"/>
    <property type="evidence" value="ECO:0007669"/>
    <property type="project" value="UniProtKB-KW"/>
</dbReference>
<organism evidence="2 3">
    <name type="scientific">Sarcina ventriculi</name>
    <name type="common">Clostridium ventriculi</name>
    <dbReference type="NCBI Taxonomy" id="1267"/>
    <lineage>
        <taxon>Bacteria</taxon>
        <taxon>Bacillati</taxon>
        <taxon>Bacillota</taxon>
        <taxon>Clostridia</taxon>
        <taxon>Eubacteriales</taxon>
        <taxon>Clostridiaceae</taxon>
        <taxon>Sarcina</taxon>
    </lineage>
</organism>
<dbReference type="RefSeq" id="WP_055258948.1">
    <property type="nucleotide sequence ID" value="NZ_CABIXL010000004.1"/>
</dbReference>
<reference evidence="2 3" key="1">
    <citation type="submission" date="2015-09" db="EMBL/GenBank/DDBJ databases">
        <authorList>
            <consortium name="Pathogen Informatics"/>
            <person name="Wu L."/>
            <person name="Ma J."/>
        </authorList>
    </citation>
    <scope>NUCLEOTIDE SEQUENCE [LARGE SCALE GENOMIC DNA]</scope>
    <source>
        <strain evidence="2 3">2789STDY5834858</strain>
    </source>
</reference>
<dbReference type="Pfam" id="PF13847">
    <property type="entry name" value="Methyltransf_31"/>
    <property type="match status" value="1"/>
</dbReference>
<comment type="caution">
    <text evidence="2">The sequence shown here is derived from an EMBL/GenBank/DDBJ whole genome shotgun (WGS) entry which is preliminary data.</text>
</comment>
<evidence type="ECO:0000313" key="2">
    <source>
        <dbReference type="EMBL" id="CUN90582.1"/>
    </source>
</evidence>
<protein>
    <submittedName>
        <fullName evidence="2">Uncharacterized methyltransferase ycgJ</fullName>
        <ecNumber evidence="2">2.1.1.-</ecNumber>
    </submittedName>
</protein>
<keyword evidence="3" id="KW-1185">Reference proteome</keyword>
<feature type="domain" description="Methyltransferase" evidence="1">
    <location>
        <begin position="37"/>
        <end position="144"/>
    </location>
</feature>
<name>A0ABP2AQ17_SARVE</name>
<dbReference type="SUPFAM" id="SSF53335">
    <property type="entry name" value="S-adenosyl-L-methionine-dependent methyltransferases"/>
    <property type="match status" value="1"/>
</dbReference>
<dbReference type="InterPro" id="IPR029063">
    <property type="entry name" value="SAM-dependent_MTases_sf"/>
</dbReference>